<evidence type="ECO:0000256" key="5">
    <source>
        <dbReference type="ARBA" id="ARBA00022741"/>
    </source>
</evidence>
<dbReference type="FunFam" id="2.60.120.10:FF:000006">
    <property type="entry name" value="cAMP-dependent protein kinase type I-alpha regulatory subunit"/>
    <property type="match status" value="1"/>
</dbReference>
<evidence type="ECO:0000313" key="8">
    <source>
        <dbReference type="EMBL" id="ETE59208.1"/>
    </source>
</evidence>
<evidence type="ECO:0000256" key="6">
    <source>
        <dbReference type="ARBA" id="ARBA00023149"/>
    </source>
</evidence>
<dbReference type="InterPro" id="IPR000595">
    <property type="entry name" value="cNMP-bd_dom"/>
</dbReference>
<organism evidence="8 9">
    <name type="scientific">Ophiophagus hannah</name>
    <name type="common">King cobra</name>
    <name type="synonym">Naja hannah</name>
    <dbReference type="NCBI Taxonomy" id="8665"/>
    <lineage>
        <taxon>Eukaryota</taxon>
        <taxon>Metazoa</taxon>
        <taxon>Chordata</taxon>
        <taxon>Craniata</taxon>
        <taxon>Vertebrata</taxon>
        <taxon>Euteleostomi</taxon>
        <taxon>Lepidosauria</taxon>
        <taxon>Squamata</taxon>
        <taxon>Bifurcata</taxon>
        <taxon>Unidentata</taxon>
        <taxon>Episquamata</taxon>
        <taxon>Toxicofera</taxon>
        <taxon>Serpentes</taxon>
        <taxon>Colubroidea</taxon>
        <taxon>Elapidae</taxon>
        <taxon>Elapinae</taxon>
        <taxon>Ophiophagus</taxon>
    </lineage>
</organism>
<keyword evidence="5" id="KW-0547">Nucleotide-binding</keyword>
<dbReference type="OrthoDB" id="417078at2759"/>
<dbReference type="EMBL" id="AZIM01005760">
    <property type="protein sequence ID" value="ETE59208.1"/>
    <property type="molecule type" value="Genomic_DNA"/>
</dbReference>
<keyword evidence="9" id="KW-1185">Reference proteome</keyword>
<keyword evidence="2" id="KW-0597">Phosphoprotein</keyword>
<protein>
    <submittedName>
        <fullName evidence="8">cAMP-dependent protein kinase type I-beta regulatory subunit</fullName>
    </submittedName>
</protein>
<evidence type="ECO:0000313" key="9">
    <source>
        <dbReference type="Proteomes" id="UP000018936"/>
    </source>
</evidence>
<proteinExistence type="inferred from homology"/>
<dbReference type="PROSITE" id="PS00889">
    <property type="entry name" value="CNMP_BINDING_2"/>
    <property type="match status" value="2"/>
</dbReference>
<dbReference type="Pfam" id="PF00027">
    <property type="entry name" value="cNMP_binding"/>
    <property type="match status" value="2"/>
</dbReference>
<name>V8NC30_OPHHA</name>
<dbReference type="PANTHER" id="PTHR11635">
    <property type="entry name" value="CAMP-DEPENDENT PROTEIN KINASE REGULATORY CHAIN"/>
    <property type="match status" value="1"/>
</dbReference>
<sequence length="178" mass="20025">VYVNGELVTSIGEGGSFGELALIYGTPRAATVKAKTDLKLWGIDRDSYRRILMGSTLRKRKMYEEFLSKTVQFEDGQKIVVQGEPGDDFFIITEGTASVLQRRSDKEEYVEVGRLGPSDYFGEIALLLNRPRAATVVARGPLKCVKLDRPRFERVLGPCSEILKRNIQRYNSFISLTV</sequence>
<dbReference type="GO" id="GO:0034236">
    <property type="term" value="F:protein kinase A catalytic subunit binding"/>
    <property type="evidence" value="ECO:0007669"/>
    <property type="project" value="TreeGrafter"/>
</dbReference>
<dbReference type="InterPro" id="IPR050503">
    <property type="entry name" value="cAMP-dep_PK_reg_su-like"/>
</dbReference>
<keyword evidence="8" id="KW-0808">Transferase</keyword>
<dbReference type="Gene3D" id="2.60.120.10">
    <property type="entry name" value="Jelly Rolls"/>
    <property type="match status" value="2"/>
</dbReference>
<dbReference type="Proteomes" id="UP000018936">
    <property type="component" value="Unassembled WGS sequence"/>
</dbReference>
<keyword evidence="8" id="KW-0418">Kinase</keyword>
<dbReference type="InterPro" id="IPR014710">
    <property type="entry name" value="RmlC-like_jellyroll"/>
</dbReference>
<feature type="domain" description="Cyclic nucleotide-binding" evidence="7">
    <location>
        <begin position="73"/>
        <end position="173"/>
    </location>
</feature>
<dbReference type="InterPro" id="IPR018488">
    <property type="entry name" value="cNMP-bd_CS"/>
</dbReference>
<evidence type="ECO:0000256" key="4">
    <source>
        <dbReference type="ARBA" id="ARBA00022737"/>
    </source>
</evidence>
<comment type="caution">
    <text evidence="8">The sequence shown here is derived from an EMBL/GenBank/DDBJ whole genome shotgun (WGS) entry which is preliminary data.</text>
</comment>
<dbReference type="GO" id="GO:0004862">
    <property type="term" value="F:cAMP-dependent protein kinase inhibitor activity"/>
    <property type="evidence" value="ECO:0007669"/>
    <property type="project" value="TreeGrafter"/>
</dbReference>
<dbReference type="SUPFAM" id="SSF51206">
    <property type="entry name" value="cAMP-binding domain-like"/>
    <property type="match status" value="2"/>
</dbReference>
<accession>V8NC30</accession>
<dbReference type="SMART" id="SM00100">
    <property type="entry name" value="cNMP"/>
    <property type="match status" value="1"/>
</dbReference>
<evidence type="ECO:0000259" key="7">
    <source>
        <dbReference type="PROSITE" id="PS50042"/>
    </source>
</evidence>
<keyword evidence="3" id="KW-0116">cAMP-binding</keyword>
<dbReference type="InterPro" id="IPR018490">
    <property type="entry name" value="cNMP-bd_dom_sf"/>
</dbReference>
<evidence type="ECO:0000256" key="2">
    <source>
        <dbReference type="ARBA" id="ARBA00022553"/>
    </source>
</evidence>
<comment type="similarity">
    <text evidence="1">Belongs to the cAMP-dependent kinase regulatory chain family.</text>
</comment>
<dbReference type="PANTHER" id="PTHR11635:SF126">
    <property type="entry name" value="CAMP-DEPENDENT PROTEIN KINASE TYPE I-BETA REGULATORY SUBUNIT"/>
    <property type="match status" value="1"/>
</dbReference>
<keyword evidence="6" id="KW-0114">cAMP</keyword>
<reference evidence="8 9" key="1">
    <citation type="journal article" date="2013" name="Proc. Natl. Acad. Sci. U.S.A.">
        <title>The king cobra genome reveals dynamic gene evolution and adaptation in the snake venom system.</title>
        <authorList>
            <person name="Vonk F.J."/>
            <person name="Casewell N.R."/>
            <person name="Henkel C.V."/>
            <person name="Heimberg A.M."/>
            <person name="Jansen H.J."/>
            <person name="McCleary R.J."/>
            <person name="Kerkkamp H.M."/>
            <person name="Vos R.A."/>
            <person name="Guerreiro I."/>
            <person name="Calvete J.J."/>
            <person name="Wuster W."/>
            <person name="Woods A.E."/>
            <person name="Logan J.M."/>
            <person name="Harrison R.A."/>
            <person name="Castoe T.A."/>
            <person name="de Koning A.P."/>
            <person name="Pollock D.D."/>
            <person name="Yandell M."/>
            <person name="Calderon D."/>
            <person name="Renjifo C."/>
            <person name="Currier R.B."/>
            <person name="Salgado D."/>
            <person name="Pla D."/>
            <person name="Sanz L."/>
            <person name="Hyder A.S."/>
            <person name="Ribeiro J.M."/>
            <person name="Arntzen J.W."/>
            <person name="van den Thillart G.E."/>
            <person name="Boetzer M."/>
            <person name="Pirovano W."/>
            <person name="Dirks R.P."/>
            <person name="Spaink H.P."/>
            <person name="Duboule D."/>
            <person name="McGlinn E."/>
            <person name="Kini R.M."/>
            <person name="Richardson M.K."/>
        </authorList>
    </citation>
    <scope>NUCLEOTIDE SEQUENCE</scope>
    <source>
        <tissue evidence="8">Blood</tissue>
    </source>
</reference>
<evidence type="ECO:0000256" key="1">
    <source>
        <dbReference type="ARBA" id="ARBA00005753"/>
    </source>
</evidence>
<dbReference type="PROSITE" id="PS50042">
    <property type="entry name" value="CNMP_BINDING_3"/>
    <property type="match status" value="2"/>
</dbReference>
<dbReference type="GO" id="GO:0016301">
    <property type="term" value="F:kinase activity"/>
    <property type="evidence" value="ECO:0007669"/>
    <property type="project" value="UniProtKB-KW"/>
</dbReference>
<keyword evidence="4" id="KW-0677">Repeat</keyword>
<dbReference type="PRINTS" id="PR00103">
    <property type="entry name" value="CAMPKINASE"/>
</dbReference>
<evidence type="ECO:0000256" key="3">
    <source>
        <dbReference type="ARBA" id="ARBA00022566"/>
    </source>
</evidence>
<dbReference type="GO" id="GO:0005952">
    <property type="term" value="C:cAMP-dependent protein kinase complex"/>
    <property type="evidence" value="ECO:0007669"/>
    <property type="project" value="InterPro"/>
</dbReference>
<gene>
    <name evidence="8" type="primary">PRKAR1B</name>
    <name evidence="8" type="ORF">L345_15063</name>
</gene>
<dbReference type="CDD" id="cd00038">
    <property type="entry name" value="CAP_ED"/>
    <property type="match status" value="2"/>
</dbReference>
<dbReference type="GO" id="GO:0030552">
    <property type="term" value="F:cAMP binding"/>
    <property type="evidence" value="ECO:0007669"/>
    <property type="project" value="UniProtKB-KW"/>
</dbReference>
<dbReference type="PROSITE" id="PS00888">
    <property type="entry name" value="CNMP_BINDING_1"/>
    <property type="match status" value="1"/>
</dbReference>
<feature type="domain" description="Cyclic nucleotide-binding" evidence="7">
    <location>
        <begin position="1"/>
        <end position="69"/>
    </location>
</feature>
<dbReference type="GO" id="GO:0005829">
    <property type="term" value="C:cytosol"/>
    <property type="evidence" value="ECO:0007669"/>
    <property type="project" value="TreeGrafter"/>
</dbReference>
<dbReference type="AlphaFoldDB" id="V8NC30"/>
<feature type="non-terminal residue" evidence="8">
    <location>
        <position position="1"/>
    </location>
</feature>